<reference evidence="2" key="2">
    <citation type="submission" date="2017-12" db="EMBL/GenBank/DDBJ databases">
        <title>Genome sequence of the Bar-tailed Godwit (Limosa lapponica baueri).</title>
        <authorList>
            <person name="Lima N.C.B."/>
            <person name="Parody-Merino A.M."/>
            <person name="Battley P.F."/>
            <person name="Fidler A.E."/>
            <person name="Prosdocimi F."/>
        </authorList>
    </citation>
    <scope>NUCLEOTIDE SEQUENCE [LARGE SCALE GENOMIC DNA]</scope>
</reference>
<dbReference type="Proteomes" id="UP000233556">
    <property type="component" value="Unassembled WGS sequence"/>
</dbReference>
<accession>A0A2I0TP35</accession>
<gene>
    <name evidence="1" type="ORF">llap_14115</name>
</gene>
<keyword evidence="1" id="KW-0548">Nucleotidyltransferase</keyword>
<keyword evidence="1" id="KW-0808">Transferase</keyword>
<keyword evidence="1" id="KW-0695">RNA-directed DNA polymerase</keyword>
<proteinExistence type="predicted"/>
<dbReference type="GO" id="GO:0003964">
    <property type="term" value="F:RNA-directed DNA polymerase activity"/>
    <property type="evidence" value="ECO:0007669"/>
    <property type="project" value="UniProtKB-KW"/>
</dbReference>
<organism evidence="1 2">
    <name type="scientific">Limosa lapponica baueri</name>
    <dbReference type="NCBI Taxonomy" id="1758121"/>
    <lineage>
        <taxon>Eukaryota</taxon>
        <taxon>Metazoa</taxon>
        <taxon>Chordata</taxon>
        <taxon>Craniata</taxon>
        <taxon>Vertebrata</taxon>
        <taxon>Euteleostomi</taxon>
        <taxon>Archelosauria</taxon>
        <taxon>Archosauria</taxon>
        <taxon>Dinosauria</taxon>
        <taxon>Saurischia</taxon>
        <taxon>Theropoda</taxon>
        <taxon>Coelurosauria</taxon>
        <taxon>Aves</taxon>
        <taxon>Neognathae</taxon>
        <taxon>Neoaves</taxon>
        <taxon>Charadriiformes</taxon>
        <taxon>Scolopacidae</taxon>
        <taxon>Limosa</taxon>
    </lineage>
</organism>
<reference evidence="2" key="1">
    <citation type="submission" date="2017-11" db="EMBL/GenBank/DDBJ databases">
        <authorList>
            <person name="Lima N.C."/>
            <person name="Parody-Merino A.M."/>
            <person name="Battley P.F."/>
            <person name="Fidler A.E."/>
            <person name="Prosdocimi F."/>
        </authorList>
    </citation>
    <scope>NUCLEOTIDE SEQUENCE [LARGE SCALE GENOMIC DNA]</scope>
</reference>
<evidence type="ECO:0000313" key="1">
    <source>
        <dbReference type="EMBL" id="PKU35581.1"/>
    </source>
</evidence>
<name>A0A2I0TP35_LIMLA</name>
<dbReference type="AlphaFoldDB" id="A0A2I0TP35"/>
<sequence length="89" mass="10091">MGLLVLECTLSKFADGTKLSGVVGTLQGRDTIQRDLDRLQKWTHANLMKFKAKCKVLHLGRDNPKHGYILVNEWIREQPYREGLRAVGG</sequence>
<protein>
    <submittedName>
        <fullName evidence="1">Rna-directed dna polymerase from mobile element jockey-like</fullName>
    </submittedName>
</protein>
<dbReference type="EMBL" id="KZ508178">
    <property type="protein sequence ID" value="PKU35581.1"/>
    <property type="molecule type" value="Genomic_DNA"/>
</dbReference>
<dbReference type="OrthoDB" id="10056483at2759"/>
<keyword evidence="2" id="KW-1185">Reference proteome</keyword>
<evidence type="ECO:0000313" key="2">
    <source>
        <dbReference type="Proteomes" id="UP000233556"/>
    </source>
</evidence>